<sequence length="119" mass="13643">MPFLTNLHTVAHGPGQWRLARDLIYSSARYGQLIEAPSGFVTDYASVPRLPFVFVLTGDTGHRAAVIHDYLYRHGAPQWSRRQADQIFRDALLESEPRWRAWIMWAGVRVGGWRAWHGA</sequence>
<proteinExistence type="predicted"/>
<gene>
    <name evidence="1" type="ORF">ACFQH5_20280</name>
</gene>
<protein>
    <submittedName>
        <fullName evidence="1">DUF1353 domain-containing protein</fullName>
    </submittedName>
</protein>
<dbReference type="InterPro" id="IPR010767">
    <property type="entry name" value="Phage_CGC-2007_Cje0229"/>
</dbReference>
<name>A0ABW2F5Q6_9GAMM</name>
<organism evidence="1 2">
    <name type="scientific">Halomonas salifodinae</name>
    <dbReference type="NCBI Taxonomy" id="438745"/>
    <lineage>
        <taxon>Bacteria</taxon>
        <taxon>Pseudomonadati</taxon>
        <taxon>Pseudomonadota</taxon>
        <taxon>Gammaproteobacteria</taxon>
        <taxon>Oceanospirillales</taxon>
        <taxon>Halomonadaceae</taxon>
        <taxon>Halomonas</taxon>
    </lineage>
</organism>
<dbReference type="Proteomes" id="UP001596411">
    <property type="component" value="Unassembled WGS sequence"/>
</dbReference>
<dbReference type="RefSeq" id="WP_346064136.1">
    <property type="nucleotide sequence ID" value="NZ_BAAADR010000045.1"/>
</dbReference>
<evidence type="ECO:0000313" key="1">
    <source>
        <dbReference type="EMBL" id="MFC7091886.1"/>
    </source>
</evidence>
<comment type="caution">
    <text evidence="1">The sequence shown here is derived from an EMBL/GenBank/DDBJ whole genome shotgun (WGS) entry which is preliminary data.</text>
</comment>
<evidence type="ECO:0000313" key="2">
    <source>
        <dbReference type="Proteomes" id="UP001596411"/>
    </source>
</evidence>
<accession>A0ABW2F5Q6</accession>
<keyword evidence="2" id="KW-1185">Reference proteome</keyword>
<dbReference type="Pfam" id="PF07087">
    <property type="entry name" value="DUF1353"/>
    <property type="match status" value="1"/>
</dbReference>
<reference evidence="2" key="1">
    <citation type="journal article" date="2019" name="Int. J. Syst. Evol. Microbiol.">
        <title>The Global Catalogue of Microorganisms (GCM) 10K type strain sequencing project: providing services to taxonomists for standard genome sequencing and annotation.</title>
        <authorList>
            <consortium name="The Broad Institute Genomics Platform"/>
            <consortium name="The Broad Institute Genome Sequencing Center for Infectious Disease"/>
            <person name="Wu L."/>
            <person name="Ma J."/>
        </authorList>
    </citation>
    <scope>NUCLEOTIDE SEQUENCE [LARGE SCALE GENOMIC DNA]</scope>
    <source>
        <strain evidence="2">CGMCC 1.13666</strain>
    </source>
</reference>
<dbReference type="EMBL" id="JBHSZP010000049">
    <property type="protein sequence ID" value="MFC7091886.1"/>
    <property type="molecule type" value="Genomic_DNA"/>
</dbReference>